<dbReference type="Proteomes" id="UP000245468">
    <property type="component" value="Chromosome"/>
</dbReference>
<dbReference type="AlphaFoldDB" id="A0A2S2DRD6"/>
<reference evidence="2" key="1">
    <citation type="submission" date="2018-05" db="EMBL/GenBank/DDBJ databases">
        <title>Pseudarcicella sp. HME7025 Genome sequencing and assembly.</title>
        <authorList>
            <person name="Kim H."/>
            <person name="Kang H."/>
            <person name="Joh K."/>
        </authorList>
    </citation>
    <scope>NUCLEOTIDE SEQUENCE [LARGE SCALE GENOMIC DNA]</scope>
    <source>
        <strain evidence="2">HME7025</strain>
    </source>
</reference>
<keyword evidence="2" id="KW-1185">Reference proteome</keyword>
<dbReference type="KEGG" id="psez:HME7025_00069"/>
<name>A0A2S2DRD6_9BACT</name>
<organism evidence="1 2">
    <name type="scientific">Aquirufa nivalisilvae</name>
    <dbReference type="NCBI Taxonomy" id="2516557"/>
    <lineage>
        <taxon>Bacteria</taxon>
        <taxon>Pseudomonadati</taxon>
        <taxon>Bacteroidota</taxon>
        <taxon>Cytophagia</taxon>
        <taxon>Cytophagales</taxon>
        <taxon>Flectobacillaceae</taxon>
        <taxon>Aquirufa</taxon>
    </lineage>
</organism>
<accession>A0A2S2DRD6</accession>
<dbReference type="EMBL" id="CP029346">
    <property type="protein sequence ID" value="AWL07954.1"/>
    <property type="molecule type" value="Genomic_DNA"/>
</dbReference>
<evidence type="ECO:0000313" key="1">
    <source>
        <dbReference type="EMBL" id="AWL07954.1"/>
    </source>
</evidence>
<protein>
    <submittedName>
        <fullName evidence="1">Uncharacterized protein</fullName>
    </submittedName>
</protein>
<sequence>MKPEQSILFISKTSRDIYGLISENRFKNYSTGSIGELTDDQVKKNLVIPVPLNVLVNKHPLLLDLIDSLGLTSCKPEEL</sequence>
<evidence type="ECO:0000313" key="2">
    <source>
        <dbReference type="Proteomes" id="UP000245468"/>
    </source>
</evidence>
<gene>
    <name evidence="1" type="ORF">HME7025_00069</name>
</gene>
<proteinExistence type="predicted"/>